<evidence type="ECO:0000313" key="2">
    <source>
        <dbReference type="EMBL" id="HHO73135.1"/>
    </source>
</evidence>
<reference evidence="2" key="1">
    <citation type="journal article" date="2020" name="mSystems">
        <title>Genome- and Community-Level Interaction Insights into Carbon Utilization and Element Cycling Functions of Hydrothermarchaeota in Hydrothermal Sediment.</title>
        <authorList>
            <person name="Zhou Z."/>
            <person name="Liu Y."/>
            <person name="Xu W."/>
            <person name="Pan J."/>
            <person name="Luo Z.H."/>
            <person name="Li M."/>
        </authorList>
    </citation>
    <scope>NUCLEOTIDE SEQUENCE [LARGE SCALE GENOMIC DNA]</scope>
    <source>
        <strain evidence="2">SpSt-114</strain>
    </source>
</reference>
<accession>A0A7C5WZT2</accession>
<name>A0A7C5WZT2_9AQUI</name>
<dbReference type="AlphaFoldDB" id="A0A7C5WZT2"/>
<comment type="caution">
    <text evidence="2">The sequence shown here is derived from an EMBL/GenBank/DDBJ whole genome shotgun (WGS) entry which is preliminary data.</text>
</comment>
<proteinExistence type="predicted"/>
<dbReference type="InterPro" id="IPR036291">
    <property type="entry name" value="NAD(P)-bd_dom_sf"/>
</dbReference>
<dbReference type="PANTHER" id="PTHR43245:SF23">
    <property type="entry name" value="NAD(P)-BINDING DOMAIN-CONTAINING PROTEIN"/>
    <property type="match status" value="1"/>
</dbReference>
<dbReference type="Gene3D" id="3.40.50.720">
    <property type="entry name" value="NAD(P)-binding Rossmann-like Domain"/>
    <property type="match status" value="1"/>
</dbReference>
<gene>
    <name evidence="2" type="ORF">ENN04_00635</name>
</gene>
<dbReference type="Pfam" id="PF01370">
    <property type="entry name" value="Epimerase"/>
    <property type="match status" value="1"/>
</dbReference>
<dbReference type="CDD" id="cd08946">
    <property type="entry name" value="SDR_e"/>
    <property type="match status" value="1"/>
</dbReference>
<dbReference type="InterPro" id="IPR001509">
    <property type="entry name" value="Epimerase_deHydtase"/>
</dbReference>
<dbReference type="EMBL" id="DSAC01000008">
    <property type="protein sequence ID" value="HHO73135.1"/>
    <property type="molecule type" value="Genomic_DNA"/>
</dbReference>
<dbReference type="PANTHER" id="PTHR43245">
    <property type="entry name" value="BIFUNCTIONAL POLYMYXIN RESISTANCE PROTEIN ARNA"/>
    <property type="match status" value="1"/>
</dbReference>
<protein>
    <submittedName>
        <fullName evidence="2">SDR family oxidoreductase</fullName>
    </submittedName>
</protein>
<feature type="domain" description="NAD-dependent epimerase/dehydratase" evidence="1">
    <location>
        <begin position="4"/>
        <end position="237"/>
    </location>
</feature>
<organism evidence="2">
    <name type="scientific">Thermocrinis ruber</name>
    <dbReference type="NCBI Taxonomy" id="75906"/>
    <lineage>
        <taxon>Bacteria</taxon>
        <taxon>Pseudomonadati</taxon>
        <taxon>Aquificota</taxon>
        <taxon>Aquificia</taxon>
        <taxon>Aquificales</taxon>
        <taxon>Aquificaceae</taxon>
        <taxon>Thermocrinis</taxon>
    </lineage>
</organism>
<dbReference type="InterPro" id="IPR050177">
    <property type="entry name" value="Lipid_A_modif_metabolic_enz"/>
</dbReference>
<dbReference type="SUPFAM" id="SSF51735">
    <property type="entry name" value="NAD(P)-binding Rossmann-fold domains"/>
    <property type="match status" value="1"/>
</dbReference>
<evidence type="ECO:0000259" key="1">
    <source>
        <dbReference type="Pfam" id="PF01370"/>
    </source>
</evidence>
<sequence>MKTVLITGAGGYIGCRLVDYLQNKGYKIKALDRFFFGKEKLQSILKNSQVEVIEEDIRFFDPEILKDVDVVIDLAALSNDPAGELDPVKTWSINYLGRFRVATLAKLMGVKRYVLPSSCSVYGFQEDVVSENSPVNPLTTYAKANYKAEVDIKRLADKNYCVVILRFATVYGYSPRMRFDLAINGMVRGFFKNGKIPILRDGTQYRPFVHVMDVCRAIHLAMEADDEKVNGEVFNVGSNEQNVQIFELAQRVANAIGVEFNYEWYGLPDHRSYRVNFNKIKEVLNFHPNYTIEDGAKEIYEALKSGKLDPDDPTTITVEWYKRLISEGFMV</sequence>